<name>A0AAE0FHC4_9CHLO</name>
<sequence length="160" mass="17478">MILLDSAHGKVLSRYAPNFPPITISEIMSNIKATDAIAYYLQRLGDSSSLELAPRELIPSHHAARRQSFSIEEAVKATPSGLQIPEKTKVYINWVQPSREHFDSVLSACQELLKKGLVPVPHLPASRFKGVADLEAALEELSQSGILDVMIIAGNDCDTA</sequence>
<dbReference type="EMBL" id="LGRX02018548">
    <property type="protein sequence ID" value="KAK3259688.1"/>
    <property type="molecule type" value="Genomic_DNA"/>
</dbReference>
<organism evidence="2 3">
    <name type="scientific">Cymbomonas tetramitiformis</name>
    <dbReference type="NCBI Taxonomy" id="36881"/>
    <lineage>
        <taxon>Eukaryota</taxon>
        <taxon>Viridiplantae</taxon>
        <taxon>Chlorophyta</taxon>
        <taxon>Pyramimonadophyceae</taxon>
        <taxon>Pyramimonadales</taxon>
        <taxon>Pyramimonadaceae</taxon>
        <taxon>Cymbomonas</taxon>
    </lineage>
</organism>
<feature type="non-terminal residue" evidence="2">
    <location>
        <position position="160"/>
    </location>
</feature>
<keyword evidence="3" id="KW-1185">Reference proteome</keyword>
<evidence type="ECO:0000313" key="3">
    <source>
        <dbReference type="Proteomes" id="UP001190700"/>
    </source>
</evidence>
<proteinExistence type="predicted"/>
<dbReference type="InterPro" id="IPR029041">
    <property type="entry name" value="FAD-linked_oxidoreductase-like"/>
</dbReference>
<gene>
    <name evidence="2" type="ORF">CYMTET_31327</name>
</gene>
<dbReference type="SUPFAM" id="SSF51730">
    <property type="entry name" value="FAD-linked oxidoreductase"/>
    <property type="match status" value="1"/>
</dbReference>
<dbReference type="GO" id="GO:0016491">
    <property type="term" value="F:oxidoreductase activity"/>
    <property type="evidence" value="ECO:0007669"/>
    <property type="project" value="UniProtKB-KW"/>
</dbReference>
<protein>
    <submittedName>
        <fullName evidence="2">Uncharacterized protein</fullName>
    </submittedName>
</protein>
<reference evidence="2 3" key="1">
    <citation type="journal article" date="2015" name="Genome Biol. Evol.">
        <title>Comparative Genomics of a Bacterivorous Green Alga Reveals Evolutionary Causalities and Consequences of Phago-Mixotrophic Mode of Nutrition.</title>
        <authorList>
            <person name="Burns J.A."/>
            <person name="Paasch A."/>
            <person name="Narechania A."/>
            <person name="Kim E."/>
        </authorList>
    </citation>
    <scope>NUCLEOTIDE SEQUENCE [LARGE SCALE GENOMIC DNA]</scope>
    <source>
        <strain evidence="2 3">PLY_AMNH</strain>
    </source>
</reference>
<accession>A0AAE0FHC4</accession>
<evidence type="ECO:0000256" key="1">
    <source>
        <dbReference type="ARBA" id="ARBA00023002"/>
    </source>
</evidence>
<keyword evidence="1" id="KW-0560">Oxidoreductase</keyword>
<comment type="caution">
    <text evidence="2">The sequence shown here is derived from an EMBL/GenBank/DDBJ whole genome shotgun (WGS) entry which is preliminary data.</text>
</comment>
<dbReference type="AlphaFoldDB" id="A0AAE0FHC4"/>
<dbReference type="Proteomes" id="UP001190700">
    <property type="component" value="Unassembled WGS sequence"/>
</dbReference>
<evidence type="ECO:0000313" key="2">
    <source>
        <dbReference type="EMBL" id="KAK3259688.1"/>
    </source>
</evidence>